<feature type="compositionally biased region" description="Basic and acidic residues" evidence="1">
    <location>
        <begin position="86"/>
        <end position="96"/>
    </location>
</feature>
<evidence type="ECO:0000313" key="3">
    <source>
        <dbReference type="Proteomes" id="UP000023152"/>
    </source>
</evidence>
<feature type="region of interest" description="Disordered" evidence="1">
    <location>
        <begin position="67"/>
        <end position="96"/>
    </location>
</feature>
<keyword evidence="3" id="KW-1185">Reference proteome</keyword>
<sequence>MHAKKRPRRIVCKTVDCQAKFLEKKSFAYLSKVLKNVTYKIDSKFLESHQTAKIDAVTKDMQQLAIATTKEEDSKKDNAKKKAKDHKHEEEKAKYEKVSDITTAIGQKANQPIT</sequence>
<protein>
    <submittedName>
        <fullName evidence="2">Uncharacterized protein</fullName>
    </submittedName>
</protein>
<proteinExistence type="predicted"/>
<evidence type="ECO:0000256" key="1">
    <source>
        <dbReference type="SAM" id="MobiDB-lite"/>
    </source>
</evidence>
<evidence type="ECO:0000313" key="2">
    <source>
        <dbReference type="EMBL" id="ETO01986.1"/>
    </source>
</evidence>
<dbReference type="AlphaFoldDB" id="X6LKV7"/>
<dbReference type="EMBL" id="ASPP01036944">
    <property type="protein sequence ID" value="ETO01986.1"/>
    <property type="molecule type" value="Genomic_DNA"/>
</dbReference>
<accession>X6LKV7</accession>
<name>X6LKV7_RETFI</name>
<reference evidence="2 3" key="1">
    <citation type="journal article" date="2013" name="Curr. Biol.">
        <title>The Genome of the Foraminiferan Reticulomyxa filosa.</title>
        <authorList>
            <person name="Glockner G."/>
            <person name="Hulsmann N."/>
            <person name="Schleicher M."/>
            <person name="Noegel A.A."/>
            <person name="Eichinger L."/>
            <person name="Gallinger C."/>
            <person name="Pawlowski J."/>
            <person name="Sierra R."/>
            <person name="Euteneuer U."/>
            <person name="Pillet L."/>
            <person name="Moustafa A."/>
            <person name="Platzer M."/>
            <person name="Groth M."/>
            <person name="Szafranski K."/>
            <person name="Schliwa M."/>
        </authorList>
    </citation>
    <scope>NUCLEOTIDE SEQUENCE [LARGE SCALE GENOMIC DNA]</scope>
</reference>
<comment type="caution">
    <text evidence="2">The sequence shown here is derived from an EMBL/GenBank/DDBJ whole genome shotgun (WGS) entry which is preliminary data.</text>
</comment>
<gene>
    <name evidence="2" type="ORF">RFI_35453</name>
</gene>
<dbReference type="Proteomes" id="UP000023152">
    <property type="component" value="Unassembled WGS sequence"/>
</dbReference>
<organism evidence="2 3">
    <name type="scientific">Reticulomyxa filosa</name>
    <dbReference type="NCBI Taxonomy" id="46433"/>
    <lineage>
        <taxon>Eukaryota</taxon>
        <taxon>Sar</taxon>
        <taxon>Rhizaria</taxon>
        <taxon>Retaria</taxon>
        <taxon>Foraminifera</taxon>
        <taxon>Monothalamids</taxon>
        <taxon>Reticulomyxidae</taxon>
        <taxon>Reticulomyxa</taxon>
    </lineage>
</organism>